<dbReference type="Proteomes" id="UP000186895">
    <property type="component" value="Unassembled WGS sequence"/>
</dbReference>
<dbReference type="AlphaFoldDB" id="A0A1N6XB37"/>
<dbReference type="STRING" id="49186.SAMN05421647_11356"/>
<keyword evidence="2" id="KW-1185">Reference proteome</keyword>
<protein>
    <submittedName>
        <fullName evidence="1">Uncharacterized protein</fullName>
    </submittedName>
</protein>
<evidence type="ECO:0000313" key="1">
    <source>
        <dbReference type="EMBL" id="SIQ99470.1"/>
    </source>
</evidence>
<reference evidence="1 2" key="1">
    <citation type="submission" date="2017-01" db="EMBL/GenBank/DDBJ databases">
        <authorList>
            <person name="Mah S.A."/>
            <person name="Swanson W.J."/>
            <person name="Moy G.W."/>
            <person name="Vacquier V.D."/>
        </authorList>
    </citation>
    <scope>NUCLEOTIDE SEQUENCE [LARGE SCALE GENOMIC DNA]</scope>
    <source>
        <strain evidence="1 2">DSM 7027</strain>
    </source>
</reference>
<proteinExistence type="predicted"/>
<accession>A0A1N6XB37</accession>
<gene>
    <name evidence="1" type="ORF">SAMN05421647_11356</name>
</gene>
<name>A0A1N6XB37_9GAMM</name>
<evidence type="ECO:0000313" key="2">
    <source>
        <dbReference type="Proteomes" id="UP000186895"/>
    </source>
</evidence>
<sequence>MTPGVAFFEHSLACCPDGSVVEFDGVQSLPDDSVWMTDLTESDLNARYAGRWRIKNNSYFYSRMATALSDLGLSSAAPHDQLTLLQDVYGWTLQAQRSYGFAYDRFSARLVERAAPAKTPQKRLKSVQSQAAQRFCQLAPSRSTPFFVYVPPTMLFRALSTKPYPIGQFRYCETVDYLDLESTMPKTAFVLITNNQVLEQLMLLPHHRYAPRRTEQGLWLALPEYQQACTELGYSLPCDHSIVAKQHSTLGAEVPLSQVAGVEMGKRLIREQVSYSLFLLFDAILGSRLGVSTPHLSFSEIYLSALARMALVEHVKAFQKLGFSLSGYGVNRIGFESHPLALSLNDRSAFINTLDQSRLLMPVTDLQVQYQERQGDHYSMLMAMLSSGNTQSVIELNHHILATE</sequence>
<dbReference type="EMBL" id="FTMN01000013">
    <property type="protein sequence ID" value="SIQ99470.1"/>
    <property type="molecule type" value="Genomic_DNA"/>
</dbReference>
<organism evidence="1 2">
    <name type="scientific">Marinobacterium stanieri</name>
    <dbReference type="NCBI Taxonomy" id="49186"/>
    <lineage>
        <taxon>Bacteria</taxon>
        <taxon>Pseudomonadati</taxon>
        <taxon>Pseudomonadota</taxon>
        <taxon>Gammaproteobacteria</taxon>
        <taxon>Oceanospirillales</taxon>
        <taxon>Oceanospirillaceae</taxon>
        <taxon>Marinobacterium</taxon>
    </lineage>
</organism>